<evidence type="ECO:0000256" key="3">
    <source>
        <dbReference type="ARBA" id="ARBA00022989"/>
    </source>
</evidence>
<dbReference type="Proteomes" id="UP000032232">
    <property type="component" value="Unassembled WGS sequence"/>
</dbReference>
<dbReference type="GO" id="GO:0015035">
    <property type="term" value="F:protein-disulfide reductase activity"/>
    <property type="evidence" value="ECO:0007669"/>
    <property type="project" value="InterPro"/>
</dbReference>
<dbReference type="RefSeq" id="WP_236687835.1">
    <property type="nucleotide sequence ID" value="NZ_FZPF01000004.1"/>
</dbReference>
<accession>A0A0D1EJB3</accession>
<evidence type="ECO:0000256" key="5">
    <source>
        <dbReference type="SAM" id="Phobius"/>
    </source>
</evidence>
<dbReference type="Pfam" id="PF02600">
    <property type="entry name" value="DsbB"/>
    <property type="match status" value="1"/>
</dbReference>
<protein>
    <submittedName>
        <fullName evidence="6">DsbB protein</fullName>
    </submittedName>
</protein>
<dbReference type="InterPro" id="IPR003752">
    <property type="entry name" value="DiS_bond_form_DsbB/BdbC"/>
</dbReference>
<proteinExistence type="predicted"/>
<dbReference type="STRING" id="935700.jaqu_21670"/>
<evidence type="ECO:0000313" key="7">
    <source>
        <dbReference type="Proteomes" id="UP000032232"/>
    </source>
</evidence>
<keyword evidence="3 5" id="KW-1133">Transmembrane helix</keyword>
<name>A0A0D1EJB3_9RHOB</name>
<reference evidence="6 7" key="1">
    <citation type="submission" date="2015-02" db="EMBL/GenBank/DDBJ databases">
        <title>Genome Sequence of Jannaschia aquimarina DSM28248, a member of the Roseobacter clade.</title>
        <authorList>
            <person name="Voget S."/>
            <person name="Daniel R."/>
        </authorList>
    </citation>
    <scope>NUCLEOTIDE SEQUENCE [LARGE SCALE GENOMIC DNA]</scope>
    <source>
        <strain evidence="6 7">GSW-M26</strain>
    </source>
</reference>
<keyword evidence="7" id="KW-1185">Reference proteome</keyword>
<dbReference type="InterPro" id="IPR024199">
    <property type="entry name" value="Uncharacterised_DsbB"/>
</dbReference>
<evidence type="ECO:0000313" key="6">
    <source>
        <dbReference type="EMBL" id="KIT15900.1"/>
    </source>
</evidence>
<dbReference type="SUPFAM" id="SSF158442">
    <property type="entry name" value="DsbB-like"/>
    <property type="match status" value="1"/>
</dbReference>
<dbReference type="InterPro" id="IPR023380">
    <property type="entry name" value="DsbB-like_sf"/>
</dbReference>
<dbReference type="AlphaFoldDB" id="A0A0D1EJB3"/>
<organism evidence="6 7">
    <name type="scientific">Jannaschia aquimarina</name>
    <dbReference type="NCBI Taxonomy" id="935700"/>
    <lineage>
        <taxon>Bacteria</taxon>
        <taxon>Pseudomonadati</taxon>
        <taxon>Pseudomonadota</taxon>
        <taxon>Alphaproteobacteria</taxon>
        <taxon>Rhodobacterales</taxon>
        <taxon>Roseobacteraceae</taxon>
        <taxon>Jannaschia</taxon>
    </lineage>
</organism>
<keyword evidence="2 5" id="KW-0812">Transmembrane</keyword>
<comment type="subcellular location">
    <subcellularLocation>
        <location evidence="1">Membrane</location>
        <topology evidence="1">Multi-pass membrane protein</topology>
    </subcellularLocation>
</comment>
<dbReference type="Gene3D" id="1.20.1550.10">
    <property type="entry name" value="DsbB-like"/>
    <property type="match status" value="1"/>
</dbReference>
<feature type="transmembrane region" description="Helical" evidence="5">
    <location>
        <begin position="120"/>
        <end position="146"/>
    </location>
</feature>
<evidence type="ECO:0000256" key="2">
    <source>
        <dbReference type="ARBA" id="ARBA00022692"/>
    </source>
</evidence>
<sequence>MRRLIALALLGHVGLLGGAFVFEAFGFAPCAMCIWQRWPHAAAILLGTLGLAGLAPRLMAAGGAVAAATTSGFGAYHAGVEQGWWEGPAACGSGGSLAGLSAGDLLSTEAPSDLVLCDEIVWQLGLTMAGWNFVLSAGLAVIWIVAATRRA</sequence>
<comment type="caution">
    <text evidence="6">The sequence shown here is derived from an EMBL/GenBank/DDBJ whole genome shotgun (WGS) entry which is preliminary data.</text>
</comment>
<dbReference type="PIRSF" id="PIRSF033913">
    <property type="entry name" value="S-S_format_DsbB"/>
    <property type="match status" value="1"/>
</dbReference>
<dbReference type="EMBL" id="JYFE01000041">
    <property type="protein sequence ID" value="KIT15900.1"/>
    <property type="molecule type" value="Genomic_DNA"/>
</dbReference>
<evidence type="ECO:0000256" key="4">
    <source>
        <dbReference type="ARBA" id="ARBA00023136"/>
    </source>
</evidence>
<dbReference type="GO" id="GO:0016020">
    <property type="term" value="C:membrane"/>
    <property type="evidence" value="ECO:0007669"/>
    <property type="project" value="UniProtKB-SubCell"/>
</dbReference>
<gene>
    <name evidence="6" type="primary">dsbB</name>
    <name evidence="6" type="ORF">jaqu_21670</name>
</gene>
<dbReference type="GO" id="GO:0006457">
    <property type="term" value="P:protein folding"/>
    <property type="evidence" value="ECO:0007669"/>
    <property type="project" value="InterPro"/>
</dbReference>
<dbReference type="PATRIC" id="fig|935700.4.peg.2233"/>
<keyword evidence="4 5" id="KW-0472">Membrane</keyword>
<evidence type="ECO:0000256" key="1">
    <source>
        <dbReference type="ARBA" id="ARBA00004141"/>
    </source>
</evidence>